<evidence type="ECO:0000256" key="7">
    <source>
        <dbReference type="ARBA" id="ARBA00022723"/>
    </source>
</evidence>
<keyword evidence="10 11" id="KW-0376">Hydrogen peroxide</keyword>
<comment type="catalytic activity">
    <reaction evidence="11 12">
        <text>2 H2O2 = O2 + 2 H2O</text>
        <dbReference type="Rhea" id="RHEA:20309"/>
        <dbReference type="ChEBI" id="CHEBI:15377"/>
        <dbReference type="ChEBI" id="CHEBI:15379"/>
        <dbReference type="ChEBI" id="CHEBI:16240"/>
        <dbReference type="EC" id="1.11.1.6"/>
    </reaction>
</comment>
<dbReference type="Gene3D" id="2.40.180.10">
    <property type="entry name" value="Catalase core domain"/>
    <property type="match status" value="1"/>
</dbReference>
<protein>
    <recommendedName>
        <fullName evidence="4 11">Catalase</fullName>
        <ecNumber evidence="4 11">1.11.1.6</ecNumber>
    </recommendedName>
</protein>
<dbReference type="InterPro" id="IPR018028">
    <property type="entry name" value="Catalase"/>
</dbReference>
<feature type="domain" description="Catalase core" evidence="13">
    <location>
        <begin position="37"/>
        <end position="425"/>
    </location>
</feature>
<evidence type="ECO:0000256" key="5">
    <source>
        <dbReference type="ARBA" id="ARBA00022559"/>
    </source>
</evidence>
<evidence type="ECO:0000256" key="11">
    <source>
        <dbReference type="PIRNR" id="PIRNR038927"/>
    </source>
</evidence>
<dbReference type="Pfam" id="PF18011">
    <property type="entry name" value="Catalase_C"/>
    <property type="match status" value="1"/>
</dbReference>
<gene>
    <name evidence="14" type="ORF">ACFQND_06865</name>
</gene>
<evidence type="ECO:0000256" key="9">
    <source>
        <dbReference type="ARBA" id="ARBA00023004"/>
    </source>
</evidence>
<keyword evidence="9 11" id="KW-0408">Iron</keyword>
<evidence type="ECO:0000256" key="6">
    <source>
        <dbReference type="ARBA" id="ARBA00022617"/>
    </source>
</evidence>
<dbReference type="Pfam" id="PF00199">
    <property type="entry name" value="Catalase"/>
    <property type="match status" value="1"/>
</dbReference>
<dbReference type="PANTHER" id="PTHR42821:SF1">
    <property type="entry name" value="CATALASE-B"/>
    <property type="match status" value="1"/>
</dbReference>
<evidence type="ECO:0000256" key="10">
    <source>
        <dbReference type="ARBA" id="ARBA00023324"/>
    </source>
</evidence>
<dbReference type="SMART" id="SM01060">
    <property type="entry name" value="Catalase"/>
    <property type="match status" value="1"/>
</dbReference>
<dbReference type="EMBL" id="JBHSRS010000015">
    <property type="protein sequence ID" value="MFC6280950.1"/>
    <property type="molecule type" value="Genomic_DNA"/>
</dbReference>
<dbReference type="InterPro" id="IPR002226">
    <property type="entry name" value="Catalase_haem_BS"/>
</dbReference>
<evidence type="ECO:0000256" key="2">
    <source>
        <dbReference type="ARBA" id="ARBA00002974"/>
    </source>
</evidence>
<accession>A0ABW1TUQ6</accession>
<dbReference type="PIRSF" id="PIRSF038927">
    <property type="entry name" value="Catalase_clade2"/>
    <property type="match status" value="1"/>
</dbReference>
<dbReference type="InterPro" id="IPR041399">
    <property type="entry name" value="Catalase_large_C"/>
</dbReference>
<comment type="cofactor">
    <cofactor evidence="1 11">
        <name>heme</name>
        <dbReference type="ChEBI" id="CHEBI:30413"/>
    </cofactor>
</comment>
<evidence type="ECO:0000256" key="1">
    <source>
        <dbReference type="ARBA" id="ARBA00001971"/>
    </source>
</evidence>
<dbReference type="PROSITE" id="PS00437">
    <property type="entry name" value="CATALASE_1"/>
    <property type="match status" value="1"/>
</dbReference>
<dbReference type="EC" id="1.11.1.6" evidence="4 11"/>
<dbReference type="GO" id="GO:0004096">
    <property type="term" value="F:catalase activity"/>
    <property type="evidence" value="ECO:0007669"/>
    <property type="project" value="UniProtKB-EC"/>
</dbReference>
<evidence type="ECO:0000256" key="4">
    <source>
        <dbReference type="ARBA" id="ARBA00012314"/>
    </source>
</evidence>
<dbReference type="CDD" id="cd03132">
    <property type="entry name" value="GATase1_catalase"/>
    <property type="match status" value="1"/>
</dbReference>
<evidence type="ECO:0000256" key="8">
    <source>
        <dbReference type="ARBA" id="ARBA00023002"/>
    </source>
</evidence>
<proteinExistence type="inferred from homology"/>
<dbReference type="PROSITE" id="PS51402">
    <property type="entry name" value="CATALASE_3"/>
    <property type="match status" value="1"/>
</dbReference>
<keyword evidence="7 11" id="KW-0479">Metal-binding</keyword>
<evidence type="ECO:0000313" key="15">
    <source>
        <dbReference type="Proteomes" id="UP001596270"/>
    </source>
</evidence>
<organism evidence="14 15">
    <name type="scientific">Polaromonas aquatica</name>
    <dbReference type="NCBI Taxonomy" id="332657"/>
    <lineage>
        <taxon>Bacteria</taxon>
        <taxon>Pseudomonadati</taxon>
        <taxon>Pseudomonadota</taxon>
        <taxon>Betaproteobacteria</taxon>
        <taxon>Burkholderiales</taxon>
        <taxon>Comamonadaceae</taxon>
        <taxon>Polaromonas</taxon>
    </lineage>
</organism>
<dbReference type="PANTHER" id="PTHR42821">
    <property type="entry name" value="CATALASE"/>
    <property type="match status" value="1"/>
</dbReference>
<name>A0ABW1TUQ6_9BURK</name>
<dbReference type="InterPro" id="IPR020835">
    <property type="entry name" value="Catalase_sf"/>
</dbReference>
<keyword evidence="15" id="KW-1185">Reference proteome</keyword>
<evidence type="ECO:0000256" key="3">
    <source>
        <dbReference type="ARBA" id="ARBA00010660"/>
    </source>
</evidence>
<keyword evidence="5 11" id="KW-0575">Peroxidase</keyword>
<dbReference type="Gene3D" id="3.40.50.880">
    <property type="match status" value="1"/>
</dbReference>
<comment type="similarity">
    <text evidence="3">Belongs to the catalase family. HPII subfamily.</text>
</comment>
<evidence type="ECO:0000313" key="14">
    <source>
        <dbReference type="EMBL" id="MFC6280950.1"/>
    </source>
</evidence>
<dbReference type="InterPro" id="IPR010582">
    <property type="entry name" value="Catalase_immune_responsive"/>
</dbReference>
<dbReference type="RefSeq" id="WP_371436098.1">
    <property type="nucleotide sequence ID" value="NZ_JBHSRS010000015.1"/>
</dbReference>
<dbReference type="Pfam" id="PF06628">
    <property type="entry name" value="Catalase-rel"/>
    <property type="match status" value="1"/>
</dbReference>
<comment type="function">
    <text evidence="2 11">Decomposes hydrogen peroxide into water and oxygen; serves to protect cells from the toxic effects of hydrogen peroxide.</text>
</comment>
<sequence>MSTPRRKAAGPIKIADSAKVKQQQLERFTENTSNVLSTNQGLQIPDNHNSLKAGVRGPTLLEDFILREKITHFDHERIPERAVHARGSAAHGYFKPYKSMAPYTSAGFLQDPDIETPVFVRFSTVAGSAGSADTVRDVRGFAVKFYTGEGNYDLVGNNIPVFFIQDAIKFPDLIHALKPEPHHGMPQAASAHDTFWDFVSLMPESTHMLMWAMSDRSLPRSLRMMEGFGVHAFRFINTRGDSHFVKFHWKPKLGVHGLAWDEAQKIAGKDADFHRRDLWEAIESGNFPEWELGVQIVDDGQESELGFDILDPTKLIPESQVPVQLIGRMVLNRNPDNFFAETEQVAFHPGHLVPGIDFSNDPLLQGRLFSYTDTQLSRLGGANFHELPINRGVCPMHNFQRDGIHRMAIPKGRVAYEPNTLGNGTEFRVDGATQGFQSHPEQLEPPKIRSRSPSFDDHFSQAMLFWNSQSAVEKDHIVAAFRFELSKVELPEIRQRMVDNLAHVDQKLAARVAAPLGINAPDPKAAAGRLGFRDHRIANKVDEDAALRMAGKGEGSIKTRKVAILVADGLEPATIKRIQHDLVEAGAICKVIGPHLGSVSTASGRQFPVDHTFGNMPSIMFDAVLIPGGALSAKALCGMGEAVHFVLEAYKHCKAICALNEGVQLLGSLGISQGKNPELITTPAAGVLVADARKVVEGQISQEFIAAIALHRHWERSGLDAVPV</sequence>
<evidence type="ECO:0000259" key="13">
    <source>
        <dbReference type="SMART" id="SM01060"/>
    </source>
</evidence>
<evidence type="ECO:0000256" key="12">
    <source>
        <dbReference type="RuleBase" id="RU000498"/>
    </source>
</evidence>
<dbReference type="InterPro" id="IPR029062">
    <property type="entry name" value="Class_I_gatase-like"/>
</dbReference>
<reference evidence="15" key="1">
    <citation type="journal article" date="2019" name="Int. J. Syst. Evol. Microbiol.">
        <title>The Global Catalogue of Microorganisms (GCM) 10K type strain sequencing project: providing services to taxonomists for standard genome sequencing and annotation.</title>
        <authorList>
            <consortium name="The Broad Institute Genomics Platform"/>
            <consortium name="The Broad Institute Genome Sequencing Center for Infectious Disease"/>
            <person name="Wu L."/>
            <person name="Ma J."/>
        </authorList>
    </citation>
    <scope>NUCLEOTIDE SEQUENCE [LARGE SCALE GENOMIC DNA]</scope>
    <source>
        <strain evidence="15">CCUG 39402</strain>
    </source>
</reference>
<dbReference type="PRINTS" id="PR00067">
    <property type="entry name" value="CATALASE"/>
</dbReference>
<keyword evidence="8 11" id="KW-0560">Oxidoreductase</keyword>
<dbReference type="Proteomes" id="UP001596270">
    <property type="component" value="Unassembled WGS sequence"/>
</dbReference>
<dbReference type="Gene3D" id="1.20.1370.20">
    <property type="match status" value="1"/>
</dbReference>
<dbReference type="InterPro" id="IPR024712">
    <property type="entry name" value="Catalase_clade2"/>
</dbReference>
<dbReference type="InterPro" id="IPR043156">
    <property type="entry name" value="Catalase_clade2_helical"/>
</dbReference>
<keyword evidence="6 11" id="KW-0349">Heme</keyword>
<dbReference type="PROSITE" id="PS00438">
    <property type="entry name" value="CATALASE_2"/>
    <property type="match status" value="1"/>
</dbReference>
<dbReference type="CDD" id="cd08155">
    <property type="entry name" value="catalase_clade_2"/>
    <property type="match status" value="1"/>
</dbReference>
<dbReference type="SUPFAM" id="SSF52317">
    <property type="entry name" value="Class I glutamine amidotransferase-like"/>
    <property type="match status" value="1"/>
</dbReference>
<dbReference type="InterPro" id="IPR011614">
    <property type="entry name" value="Catalase_core"/>
</dbReference>
<comment type="caution">
    <text evidence="14">The sequence shown here is derived from an EMBL/GenBank/DDBJ whole genome shotgun (WGS) entry which is preliminary data.</text>
</comment>
<dbReference type="InterPro" id="IPR024708">
    <property type="entry name" value="Catalase_AS"/>
</dbReference>
<dbReference type="SUPFAM" id="SSF56634">
    <property type="entry name" value="Heme-dependent catalase-like"/>
    <property type="match status" value="1"/>
</dbReference>